<evidence type="ECO:0000256" key="8">
    <source>
        <dbReference type="ARBA" id="ARBA00024459"/>
    </source>
</evidence>
<dbReference type="SUPFAM" id="SSF55811">
    <property type="entry name" value="Nudix"/>
    <property type="match status" value="1"/>
</dbReference>
<dbReference type="InterPro" id="IPR003563">
    <property type="entry name" value="8ODP"/>
</dbReference>
<dbReference type="OrthoDB" id="408303at2759"/>
<dbReference type="eggNOG" id="ENOG502S254">
    <property type="taxonomic scope" value="Eukaryota"/>
</dbReference>
<comment type="similarity">
    <text evidence="2">Belongs to the Nudix hydrolase family.</text>
</comment>
<dbReference type="PANTHER" id="PTHR43758">
    <property type="entry name" value="7,8-DIHYDRO-8-OXOGUANINE TRIPHOSPHATASE"/>
    <property type="match status" value="1"/>
</dbReference>
<evidence type="ECO:0000256" key="18">
    <source>
        <dbReference type="ARBA" id="ARBA00048002"/>
    </source>
</evidence>
<feature type="domain" description="Nudix hydrolase" evidence="22">
    <location>
        <begin position="13"/>
        <end position="145"/>
    </location>
</feature>
<dbReference type="Gene3D" id="3.90.79.10">
    <property type="entry name" value="Nucleoside Triphosphate Pyrophosphohydrolase"/>
    <property type="match status" value="1"/>
</dbReference>
<evidence type="ECO:0000256" key="14">
    <source>
        <dbReference type="ARBA" id="ARBA00030634"/>
    </source>
</evidence>
<evidence type="ECO:0000256" key="19">
    <source>
        <dbReference type="ARBA" id="ARBA00048894"/>
    </source>
</evidence>
<evidence type="ECO:0000256" key="10">
    <source>
        <dbReference type="ARBA" id="ARBA00024596"/>
    </source>
</evidence>
<gene>
    <name evidence="23" type="ORF">Bathy04g04920</name>
</gene>
<comment type="catalytic activity">
    <reaction evidence="10">
        <text>2-oxo-ATP + H2O = 2-oxo-AMP + diphosphate + H(+)</text>
        <dbReference type="Rhea" id="RHEA:67392"/>
        <dbReference type="ChEBI" id="CHEBI:15377"/>
        <dbReference type="ChEBI" id="CHEBI:15378"/>
        <dbReference type="ChEBI" id="CHEBI:33019"/>
        <dbReference type="ChEBI" id="CHEBI:71395"/>
        <dbReference type="ChEBI" id="CHEBI:172878"/>
    </reaction>
    <physiologicalReaction direction="left-to-right" evidence="10">
        <dbReference type="Rhea" id="RHEA:67393"/>
    </physiologicalReaction>
</comment>
<dbReference type="Pfam" id="PF00293">
    <property type="entry name" value="NUDIX"/>
    <property type="match status" value="1"/>
</dbReference>
<dbReference type="InterPro" id="IPR015797">
    <property type="entry name" value="NUDIX_hydrolase-like_dom_sf"/>
</dbReference>
<evidence type="ECO:0000313" key="24">
    <source>
        <dbReference type="Proteomes" id="UP000198341"/>
    </source>
</evidence>
<dbReference type="Proteomes" id="UP000198341">
    <property type="component" value="Chromosome 4"/>
</dbReference>
<reference evidence="23 24" key="1">
    <citation type="submission" date="2011-10" db="EMBL/GenBank/DDBJ databases">
        <authorList>
            <person name="Genoscope - CEA"/>
        </authorList>
    </citation>
    <scope>NUCLEOTIDE SEQUENCE [LARGE SCALE GENOMIC DNA]</scope>
    <source>
        <strain evidence="23 24">RCC 1105</strain>
    </source>
</reference>
<dbReference type="InterPro" id="IPR000086">
    <property type="entry name" value="NUDIX_hydrolase_dom"/>
</dbReference>
<dbReference type="EMBL" id="FO082275">
    <property type="protein sequence ID" value="CCO16400.1"/>
    <property type="molecule type" value="Genomic_DNA"/>
</dbReference>
<dbReference type="GO" id="GO:0005737">
    <property type="term" value="C:cytoplasm"/>
    <property type="evidence" value="ECO:0007669"/>
    <property type="project" value="TreeGrafter"/>
</dbReference>
<dbReference type="GO" id="GO:0008828">
    <property type="term" value="F:dATP diphosphatase activity"/>
    <property type="evidence" value="ECO:0007669"/>
    <property type="project" value="UniProtKB-EC"/>
</dbReference>
<protein>
    <recommendedName>
        <fullName evidence="12">Oxidized purine nucleoside triphosphate hydrolase</fullName>
        <ecNumber evidence="11">3.6.1.56</ecNumber>
    </recommendedName>
    <alternativeName>
        <fullName evidence="16">2-hydroxy-dATP diphosphatase</fullName>
    </alternativeName>
    <alternativeName>
        <fullName evidence="15">7,8-dihydro-8-oxoguanine triphosphatase</fullName>
    </alternativeName>
    <alternativeName>
        <fullName evidence="14">8-oxo-dGTPase</fullName>
    </alternativeName>
    <alternativeName>
        <fullName evidence="17">Methylated purine nucleoside triphosphate hydrolase</fullName>
    </alternativeName>
    <alternativeName>
        <fullName evidence="13">Nucleoside diphosphate-linked moiety X motif 1</fullName>
    </alternativeName>
</protein>
<dbReference type="GeneID" id="19016518"/>
<comment type="function">
    <text evidence="21">Oxidized purine nucleoside triphosphate hydrolase which is a prominent sanitizer of the oxidized nucleotide pool. Catalyzes the hydrolysis of 2-oxo-dATP (2-hydroxy-dATP) into 2-oxo-dAMP. Also has a significant hydrolase activity toward 2-oxo-ATP, 8-oxo-dGTP and 8-oxo-dATP. Through the hydrolysis of oxidized purine nucleoside triphosphates, prevents their incorporation into DNA and the subsequent transversions A:T to C:G and G:C to T:A. Also catalyzes the hydrolysis of methylated purine nucleoside triphosphate preventing their integration into DNA. Through this antimutagenic activity protects cells from oxidative stress.</text>
</comment>
<evidence type="ECO:0000256" key="7">
    <source>
        <dbReference type="ARBA" id="ARBA00024448"/>
    </source>
</evidence>
<dbReference type="GO" id="GO:0008413">
    <property type="term" value="F:8-oxo-7,8-dihydroguanosine triphosphate pyrophosphatase activity"/>
    <property type="evidence" value="ECO:0007669"/>
    <property type="project" value="InterPro"/>
</dbReference>
<evidence type="ECO:0000256" key="21">
    <source>
        <dbReference type="ARBA" id="ARBA00053094"/>
    </source>
</evidence>
<keyword evidence="6" id="KW-0460">Magnesium</keyword>
<comment type="catalytic activity">
    <reaction evidence="8">
        <text>2-oxo-dATP + H2O = 2-oxo-dAMP + diphosphate + H(+)</text>
        <dbReference type="Rhea" id="RHEA:31583"/>
        <dbReference type="ChEBI" id="CHEBI:15377"/>
        <dbReference type="ChEBI" id="CHEBI:15378"/>
        <dbReference type="ChEBI" id="CHEBI:33019"/>
        <dbReference type="ChEBI" id="CHEBI:63212"/>
        <dbReference type="ChEBI" id="CHEBI:77897"/>
        <dbReference type="EC" id="3.6.1.56"/>
    </reaction>
    <physiologicalReaction direction="left-to-right" evidence="8">
        <dbReference type="Rhea" id="RHEA:31584"/>
    </physiologicalReaction>
</comment>
<comment type="catalytic activity">
    <reaction evidence="20">
        <text>N(6)-methyl-dATP + H2O = N(6)-methyl-dAMP + diphosphate + H(+)</text>
        <dbReference type="Rhea" id="RHEA:67604"/>
        <dbReference type="ChEBI" id="CHEBI:15377"/>
        <dbReference type="ChEBI" id="CHEBI:15378"/>
        <dbReference type="ChEBI" id="CHEBI:33019"/>
        <dbReference type="ChEBI" id="CHEBI:169976"/>
        <dbReference type="ChEBI" id="CHEBI:172872"/>
    </reaction>
    <physiologicalReaction direction="left-to-right" evidence="20">
        <dbReference type="Rhea" id="RHEA:67605"/>
    </physiologicalReaction>
</comment>
<dbReference type="KEGG" id="bpg:Bathy04g04920"/>
<evidence type="ECO:0000256" key="13">
    <source>
        <dbReference type="ARBA" id="ARBA00029673"/>
    </source>
</evidence>
<dbReference type="STRING" id="41875.K8EVD0"/>
<sequence length="178" mass="21003">MLREEDKETRKKKKKKVFTLLLVVDDENERVLLGEKKTGFGKGFWNGFGGKVEESDPTVLAAALRELEEEACIQALDAKEVGRITFIWIDEPEKPPWLVHIFRADTYSGQERETEEMRPQWFPFDAIPFQQMWADDQHWYPLVLNRQKRKNFEGTFNFKEVTTLVDFELKEVQSLSMQ</sequence>
<evidence type="ECO:0000256" key="17">
    <source>
        <dbReference type="ARBA" id="ARBA00032071"/>
    </source>
</evidence>
<dbReference type="AlphaFoldDB" id="K8EVD0"/>
<organism evidence="23 24">
    <name type="scientific">Bathycoccus prasinos</name>
    <dbReference type="NCBI Taxonomy" id="41875"/>
    <lineage>
        <taxon>Eukaryota</taxon>
        <taxon>Viridiplantae</taxon>
        <taxon>Chlorophyta</taxon>
        <taxon>Mamiellophyceae</taxon>
        <taxon>Mamiellales</taxon>
        <taxon>Bathycoccaceae</taxon>
        <taxon>Bathycoccus</taxon>
    </lineage>
</organism>
<evidence type="ECO:0000256" key="2">
    <source>
        <dbReference type="ARBA" id="ARBA00005582"/>
    </source>
</evidence>
<evidence type="ECO:0000256" key="11">
    <source>
        <dbReference type="ARBA" id="ARBA00026103"/>
    </source>
</evidence>
<dbReference type="GO" id="GO:0042262">
    <property type="term" value="P:DNA protection"/>
    <property type="evidence" value="ECO:0007669"/>
    <property type="project" value="InterPro"/>
</dbReference>
<evidence type="ECO:0000256" key="9">
    <source>
        <dbReference type="ARBA" id="ARBA00024486"/>
    </source>
</evidence>
<evidence type="ECO:0000256" key="4">
    <source>
        <dbReference type="ARBA" id="ARBA00022723"/>
    </source>
</evidence>
<evidence type="ECO:0000256" key="16">
    <source>
        <dbReference type="ARBA" id="ARBA00031927"/>
    </source>
</evidence>
<comment type="subunit">
    <text evidence="3">Monomer.</text>
</comment>
<evidence type="ECO:0000256" key="5">
    <source>
        <dbReference type="ARBA" id="ARBA00022801"/>
    </source>
</evidence>
<keyword evidence="24" id="KW-1185">Reference proteome</keyword>
<comment type="cofactor">
    <cofactor evidence="1">
        <name>Mg(2+)</name>
        <dbReference type="ChEBI" id="CHEBI:18420"/>
    </cofactor>
</comment>
<dbReference type="CDD" id="cd03427">
    <property type="entry name" value="NUDIX_MTH1_Nudt1"/>
    <property type="match status" value="1"/>
</dbReference>
<evidence type="ECO:0000313" key="23">
    <source>
        <dbReference type="EMBL" id="CCO16400.1"/>
    </source>
</evidence>
<comment type="catalytic activity">
    <reaction evidence="19">
        <text>O(6)-methyl-dGTP + H2O = O(6)-methyl-dGMP + diphosphate + H(+)</text>
        <dbReference type="Rhea" id="RHEA:67600"/>
        <dbReference type="ChEBI" id="CHEBI:15377"/>
        <dbReference type="ChEBI" id="CHEBI:15378"/>
        <dbReference type="ChEBI" id="CHEBI:33019"/>
        <dbReference type="ChEBI" id="CHEBI:169974"/>
        <dbReference type="ChEBI" id="CHEBI:169975"/>
    </reaction>
    <physiologicalReaction direction="left-to-right" evidence="19">
        <dbReference type="Rhea" id="RHEA:67601"/>
    </physiologicalReaction>
</comment>
<dbReference type="GO" id="GO:0046872">
    <property type="term" value="F:metal ion binding"/>
    <property type="evidence" value="ECO:0007669"/>
    <property type="project" value="UniProtKB-KW"/>
</dbReference>
<keyword evidence="5" id="KW-0378">Hydrolase</keyword>
<comment type="catalytic activity">
    <reaction evidence="9">
        <text>8-oxo-dGTP + H2O = 8-oxo-dGMP + diphosphate + H(+)</text>
        <dbReference type="Rhea" id="RHEA:31575"/>
        <dbReference type="ChEBI" id="CHEBI:15377"/>
        <dbReference type="ChEBI" id="CHEBI:15378"/>
        <dbReference type="ChEBI" id="CHEBI:33019"/>
        <dbReference type="ChEBI" id="CHEBI:63224"/>
        <dbReference type="ChEBI" id="CHEBI:77896"/>
    </reaction>
    <physiologicalReaction direction="left-to-right" evidence="9">
        <dbReference type="Rhea" id="RHEA:31576"/>
    </physiologicalReaction>
</comment>
<comment type="catalytic activity">
    <reaction evidence="18">
        <text>N(6)-methyl-ATP + H2O = N(6)-methyl-AMP + diphosphate + H(+)</text>
        <dbReference type="Rhea" id="RHEA:67608"/>
        <dbReference type="ChEBI" id="CHEBI:15377"/>
        <dbReference type="ChEBI" id="CHEBI:15378"/>
        <dbReference type="ChEBI" id="CHEBI:33019"/>
        <dbReference type="ChEBI" id="CHEBI:144842"/>
        <dbReference type="ChEBI" id="CHEBI:172873"/>
    </reaction>
    <physiologicalReaction direction="left-to-right" evidence="18">
        <dbReference type="Rhea" id="RHEA:67609"/>
    </physiologicalReaction>
</comment>
<evidence type="ECO:0000256" key="1">
    <source>
        <dbReference type="ARBA" id="ARBA00001946"/>
    </source>
</evidence>
<proteinExistence type="inferred from homology"/>
<dbReference type="PRINTS" id="PR01403">
    <property type="entry name" value="8OXTPHPHTASE"/>
</dbReference>
<evidence type="ECO:0000256" key="3">
    <source>
        <dbReference type="ARBA" id="ARBA00011245"/>
    </source>
</evidence>
<evidence type="ECO:0000256" key="20">
    <source>
        <dbReference type="ARBA" id="ARBA00049032"/>
    </source>
</evidence>
<accession>K8EVD0</accession>
<name>K8EVD0_9CHLO</name>
<evidence type="ECO:0000256" key="6">
    <source>
        <dbReference type="ARBA" id="ARBA00022842"/>
    </source>
</evidence>
<dbReference type="EC" id="3.6.1.56" evidence="11"/>
<dbReference type="RefSeq" id="XP_007513875.1">
    <property type="nucleotide sequence ID" value="XM_007513813.1"/>
</dbReference>
<dbReference type="PANTHER" id="PTHR43758:SF2">
    <property type="entry name" value="OXIDIZED PURINE NUCLEOSIDE TRIPHOSPHATE HYDROLASE"/>
    <property type="match status" value="1"/>
</dbReference>
<keyword evidence="4" id="KW-0479">Metal-binding</keyword>
<comment type="catalytic activity">
    <reaction evidence="7">
        <text>8-oxo-dATP + H2O = 8-oxo-dAMP + diphosphate + H(+)</text>
        <dbReference type="Rhea" id="RHEA:65396"/>
        <dbReference type="ChEBI" id="CHEBI:15377"/>
        <dbReference type="ChEBI" id="CHEBI:15378"/>
        <dbReference type="ChEBI" id="CHEBI:33019"/>
        <dbReference type="ChEBI" id="CHEBI:71361"/>
        <dbReference type="ChEBI" id="CHEBI:172871"/>
    </reaction>
    <physiologicalReaction direction="left-to-right" evidence="7">
        <dbReference type="Rhea" id="RHEA:65397"/>
    </physiologicalReaction>
</comment>
<evidence type="ECO:0000256" key="15">
    <source>
        <dbReference type="ARBA" id="ARBA00030682"/>
    </source>
</evidence>
<dbReference type="PROSITE" id="PS51462">
    <property type="entry name" value="NUDIX"/>
    <property type="match status" value="1"/>
</dbReference>
<evidence type="ECO:0000256" key="12">
    <source>
        <dbReference type="ARBA" id="ARBA00026218"/>
    </source>
</evidence>
<evidence type="ECO:0000259" key="22">
    <source>
        <dbReference type="PROSITE" id="PS51462"/>
    </source>
</evidence>